<dbReference type="AlphaFoldDB" id="A0A3Q4MEN7"/>
<proteinExistence type="predicted"/>
<evidence type="ECO:0000313" key="1">
    <source>
        <dbReference type="Ensembl" id="ENSNBRP00000008109.1"/>
    </source>
</evidence>
<accession>A0A3Q4MEN7</accession>
<evidence type="ECO:0000313" key="2">
    <source>
        <dbReference type="Proteomes" id="UP000261580"/>
    </source>
</evidence>
<dbReference type="Proteomes" id="UP000261580">
    <property type="component" value="Unassembled WGS sequence"/>
</dbReference>
<keyword evidence="2" id="KW-1185">Reference proteome</keyword>
<protein>
    <submittedName>
        <fullName evidence="1">Uncharacterized protein</fullName>
    </submittedName>
</protein>
<sequence>MKSWLTGATKKNFTTKGEALDASIQNDLLSELKKEAKTEDITPRVDDILRQNLISRGLQKHMKKLEMIGQNQNSDFQVCDEHFGYRSRLKQMFEDNNKQHKVEAQQVANNIIEECKQYIADKCNKPADFSDGYITELLQNIEKSLNEKSVETRSAFEVDLKVYLCNASLSKGWKSAIQPMKHLLISC</sequence>
<reference evidence="1" key="1">
    <citation type="submission" date="2025-08" db="UniProtKB">
        <authorList>
            <consortium name="Ensembl"/>
        </authorList>
    </citation>
    <scope>IDENTIFICATION</scope>
</reference>
<dbReference type="STRING" id="32507.ENSNBRP00000008109"/>
<name>A0A3Q4MEN7_NEOBR</name>
<dbReference type="GeneTree" id="ENSGT00940000154390"/>
<dbReference type="PANTHER" id="PTHR14819">
    <property type="entry name" value="GTP-BINDING"/>
    <property type="match status" value="1"/>
</dbReference>
<dbReference type="PANTHER" id="PTHR14819:SF25">
    <property type="entry name" value="CHROMOSOME UNDETERMINED SCAFFOLD_52, WHOLE GENOME SHOTGUN SEQUENCE"/>
    <property type="match status" value="1"/>
</dbReference>
<organism evidence="1 2">
    <name type="scientific">Neolamprologus brichardi</name>
    <name type="common">Fairy cichlid</name>
    <name type="synonym">Lamprologus brichardi</name>
    <dbReference type="NCBI Taxonomy" id="32507"/>
    <lineage>
        <taxon>Eukaryota</taxon>
        <taxon>Metazoa</taxon>
        <taxon>Chordata</taxon>
        <taxon>Craniata</taxon>
        <taxon>Vertebrata</taxon>
        <taxon>Euteleostomi</taxon>
        <taxon>Actinopterygii</taxon>
        <taxon>Neopterygii</taxon>
        <taxon>Teleostei</taxon>
        <taxon>Neoteleostei</taxon>
        <taxon>Acanthomorphata</taxon>
        <taxon>Ovalentaria</taxon>
        <taxon>Cichlomorphae</taxon>
        <taxon>Cichliformes</taxon>
        <taxon>Cichlidae</taxon>
        <taxon>African cichlids</taxon>
        <taxon>Pseudocrenilabrinae</taxon>
        <taxon>Lamprologini</taxon>
        <taxon>Neolamprologus</taxon>
    </lineage>
</organism>
<reference evidence="1" key="2">
    <citation type="submission" date="2025-09" db="UniProtKB">
        <authorList>
            <consortium name="Ensembl"/>
        </authorList>
    </citation>
    <scope>IDENTIFICATION</scope>
</reference>
<dbReference type="Ensembl" id="ENSNBRT00000008336.1">
    <property type="protein sequence ID" value="ENSNBRP00000008109.1"/>
    <property type="gene ID" value="ENSNBRG00000006331.1"/>
</dbReference>
<dbReference type="InterPro" id="IPR052986">
    <property type="entry name" value="VLIG_GTPase"/>
</dbReference>